<evidence type="ECO:0000256" key="1">
    <source>
        <dbReference type="ARBA" id="ARBA00004496"/>
    </source>
</evidence>
<dbReference type="Gene3D" id="3.40.50.300">
    <property type="entry name" value="P-loop containing nucleotide triphosphate hydrolases"/>
    <property type="match status" value="1"/>
</dbReference>
<dbReference type="CDD" id="cd08321">
    <property type="entry name" value="Pyrin_ASC-like"/>
    <property type="match status" value="1"/>
</dbReference>
<keyword evidence="8" id="KW-1185">Reference proteome</keyword>
<dbReference type="InterPro" id="IPR051261">
    <property type="entry name" value="NLR"/>
</dbReference>
<gene>
    <name evidence="7" type="ORF">AAFF_G00372060</name>
</gene>
<keyword evidence="3" id="KW-0433">Leucine-rich repeat</keyword>
<dbReference type="Pfam" id="PF02758">
    <property type="entry name" value="PYRIN"/>
    <property type="match status" value="1"/>
</dbReference>
<dbReference type="SMART" id="SM01288">
    <property type="entry name" value="FISNA"/>
    <property type="match status" value="1"/>
</dbReference>
<feature type="compositionally biased region" description="Polar residues" evidence="5">
    <location>
        <begin position="97"/>
        <end position="106"/>
    </location>
</feature>
<feature type="non-terminal residue" evidence="7">
    <location>
        <position position="311"/>
    </location>
</feature>
<evidence type="ECO:0000313" key="8">
    <source>
        <dbReference type="Proteomes" id="UP001221898"/>
    </source>
</evidence>
<sequence length="311" mass="35482">MDELILLILWDLKKADFETFKWHLNKEQLEGCEPIPQGRLEDQSRPGIVTLMKDYYGDQRVNITQEILKKISRNDLIERLENGQSRSKAASPLSSSHQGPDTGNEKLQSIEKKLKPSLVYEYKDTTEGFEDSGERTLLNSIYTEVNIIEGDSKGVNDEHEVWQIETASRKQRKQDTHIKCNDIFKLLPGQGITIRTVLTKGIAGIGKTISVQKFVLDWATGEANQDVDLMFVLPFRKLNLIKDQQYSLLGLLRVFHPQTKGIENIELDDCKLVFIFDGLDESRLTLNFQCKILSDVKKTSSVDVLLTNLIQ</sequence>
<dbReference type="Pfam" id="PF14484">
    <property type="entry name" value="FISNA"/>
    <property type="match status" value="1"/>
</dbReference>
<dbReference type="Gene3D" id="1.10.533.10">
    <property type="entry name" value="Death Domain, Fas"/>
    <property type="match status" value="1"/>
</dbReference>
<reference evidence="7" key="1">
    <citation type="journal article" date="2023" name="Science">
        <title>Genome structures resolve the early diversification of teleost fishes.</title>
        <authorList>
            <person name="Parey E."/>
            <person name="Louis A."/>
            <person name="Montfort J."/>
            <person name="Bouchez O."/>
            <person name="Roques C."/>
            <person name="Iampietro C."/>
            <person name="Lluch J."/>
            <person name="Castinel A."/>
            <person name="Donnadieu C."/>
            <person name="Desvignes T."/>
            <person name="Floi Bucao C."/>
            <person name="Jouanno E."/>
            <person name="Wen M."/>
            <person name="Mejri S."/>
            <person name="Dirks R."/>
            <person name="Jansen H."/>
            <person name="Henkel C."/>
            <person name="Chen W.J."/>
            <person name="Zahm M."/>
            <person name="Cabau C."/>
            <person name="Klopp C."/>
            <person name="Thompson A.W."/>
            <person name="Robinson-Rechavi M."/>
            <person name="Braasch I."/>
            <person name="Lecointre G."/>
            <person name="Bobe J."/>
            <person name="Postlethwait J.H."/>
            <person name="Berthelot C."/>
            <person name="Roest Crollius H."/>
            <person name="Guiguen Y."/>
        </authorList>
    </citation>
    <scope>NUCLEOTIDE SEQUENCE</scope>
    <source>
        <strain evidence="7">NC1722</strain>
    </source>
</reference>
<evidence type="ECO:0000256" key="3">
    <source>
        <dbReference type="ARBA" id="ARBA00022614"/>
    </source>
</evidence>
<organism evidence="7 8">
    <name type="scientific">Aldrovandia affinis</name>
    <dbReference type="NCBI Taxonomy" id="143900"/>
    <lineage>
        <taxon>Eukaryota</taxon>
        <taxon>Metazoa</taxon>
        <taxon>Chordata</taxon>
        <taxon>Craniata</taxon>
        <taxon>Vertebrata</taxon>
        <taxon>Euteleostomi</taxon>
        <taxon>Actinopterygii</taxon>
        <taxon>Neopterygii</taxon>
        <taxon>Teleostei</taxon>
        <taxon>Notacanthiformes</taxon>
        <taxon>Halosauridae</taxon>
        <taxon>Aldrovandia</taxon>
    </lineage>
</organism>
<feature type="region of interest" description="Disordered" evidence="5">
    <location>
        <begin position="83"/>
        <end position="106"/>
    </location>
</feature>
<dbReference type="SMART" id="SM01289">
    <property type="entry name" value="PYRIN"/>
    <property type="match status" value="1"/>
</dbReference>
<dbReference type="PROSITE" id="PS50837">
    <property type="entry name" value="NACHT"/>
    <property type="match status" value="1"/>
</dbReference>
<dbReference type="SUPFAM" id="SSF47986">
    <property type="entry name" value="DEATH domain"/>
    <property type="match status" value="1"/>
</dbReference>
<accession>A0AAD7R534</accession>
<evidence type="ECO:0000256" key="5">
    <source>
        <dbReference type="SAM" id="MobiDB-lite"/>
    </source>
</evidence>
<evidence type="ECO:0000259" key="6">
    <source>
        <dbReference type="PROSITE" id="PS50837"/>
    </source>
</evidence>
<dbReference type="InterPro" id="IPR027417">
    <property type="entry name" value="P-loop_NTPase"/>
</dbReference>
<dbReference type="AlphaFoldDB" id="A0AAD7R534"/>
<dbReference type="InterPro" id="IPR029495">
    <property type="entry name" value="NACHT-assoc"/>
</dbReference>
<dbReference type="EMBL" id="JAINUG010000656">
    <property type="protein sequence ID" value="KAJ8362487.1"/>
    <property type="molecule type" value="Genomic_DNA"/>
</dbReference>
<evidence type="ECO:0000256" key="4">
    <source>
        <dbReference type="ARBA" id="ARBA00022737"/>
    </source>
</evidence>
<keyword evidence="4" id="KW-0677">Repeat</keyword>
<comment type="subcellular location">
    <subcellularLocation>
        <location evidence="1">Cytoplasm</location>
    </subcellularLocation>
</comment>
<evidence type="ECO:0000313" key="7">
    <source>
        <dbReference type="EMBL" id="KAJ8362487.1"/>
    </source>
</evidence>
<evidence type="ECO:0000256" key="2">
    <source>
        <dbReference type="ARBA" id="ARBA00022490"/>
    </source>
</evidence>
<name>A0AAD7R534_9TELE</name>
<dbReference type="InterPro" id="IPR004020">
    <property type="entry name" value="DAPIN"/>
</dbReference>
<dbReference type="Pfam" id="PF05729">
    <property type="entry name" value="NACHT"/>
    <property type="match status" value="1"/>
</dbReference>
<dbReference type="GO" id="GO:0005737">
    <property type="term" value="C:cytoplasm"/>
    <property type="evidence" value="ECO:0007669"/>
    <property type="project" value="UniProtKB-SubCell"/>
</dbReference>
<dbReference type="PANTHER" id="PTHR24106">
    <property type="entry name" value="NACHT, LRR AND CARD DOMAINS-CONTAINING"/>
    <property type="match status" value="1"/>
</dbReference>
<proteinExistence type="predicted"/>
<comment type="caution">
    <text evidence="7">The sequence shown here is derived from an EMBL/GenBank/DDBJ whole genome shotgun (WGS) entry which is preliminary data.</text>
</comment>
<dbReference type="Proteomes" id="UP001221898">
    <property type="component" value="Unassembled WGS sequence"/>
</dbReference>
<dbReference type="FunFam" id="3.40.50.300:FF:000210">
    <property type="entry name" value="Si:dkey-16p6.1"/>
    <property type="match status" value="1"/>
</dbReference>
<protein>
    <recommendedName>
        <fullName evidence="6">NACHT domain-containing protein</fullName>
    </recommendedName>
</protein>
<feature type="domain" description="NACHT" evidence="6">
    <location>
        <begin position="195"/>
        <end position="281"/>
    </location>
</feature>
<dbReference type="InterPro" id="IPR011029">
    <property type="entry name" value="DEATH-like_dom_sf"/>
</dbReference>
<keyword evidence="2" id="KW-0963">Cytoplasm</keyword>
<feature type="compositionally biased region" description="Low complexity" evidence="5">
    <location>
        <begin position="85"/>
        <end position="96"/>
    </location>
</feature>
<dbReference type="InterPro" id="IPR007111">
    <property type="entry name" value="NACHT_NTPase"/>
</dbReference>